<keyword evidence="4 6" id="KW-1133">Transmembrane helix</keyword>
<reference evidence="7 8" key="1">
    <citation type="submission" date="2017-07" db="EMBL/GenBank/DDBJ databases">
        <title>The complete genome sequence of Bacillus mesonae strain H20-5, an efficient strain improving plant abiotic stress resistance.</title>
        <authorList>
            <person name="Kim S.Y."/>
            <person name="Song H."/>
            <person name="Sang M.K."/>
            <person name="Weon H.-Y."/>
            <person name="Song J."/>
        </authorList>
    </citation>
    <scope>NUCLEOTIDE SEQUENCE [LARGE SCALE GENOMIC DNA]</scope>
    <source>
        <strain evidence="7 8">H20-5</strain>
    </source>
</reference>
<dbReference type="OrthoDB" id="7055052at2"/>
<keyword evidence="8" id="KW-1185">Reference proteome</keyword>
<dbReference type="InterPro" id="IPR011701">
    <property type="entry name" value="MFS"/>
</dbReference>
<evidence type="ECO:0000256" key="2">
    <source>
        <dbReference type="ARBA" id="ARBA00022475"/>
    </source>
</evidence>
<evidence type="ECO:0000256" key="3">
    <source>
        <dbReference type="ARBA" id="ARBA00022692"/>
    </source>
</evidence>
<evidence type="ECO:0000256" key="1">
    <source>
        <dbReference type="ARBA" id="ARBA00004651"/>
    </source>
</evidence>
<dbReference type="STRING" id="1193713.GCA_001636315_03393"/>
<feature type="transmembrane region" description="Helical" evidence="6">
    <location>
        <begin position="341"/>
        <end position="360"/>
    </location>
</feature>
<dbReference type="CDD" id="cd06173">
    <property type="entry name" value="MFS_MefA_like"/>
    <property type="match status" value="1"/>
</dbReference>
<dbReference type="GO" id="GO:0005886">
    <property type="term" value="C:plasma membrane"/>
    <property type="evidence" value="ECO:0007669"/>
    <property type="project" value="UniProtKB-SubCell"/>
</dbReference>
<sequence length="408" mass="45164">MKKFSKSFKALWIGEIVSEFGGSAGGIINGLLLYELTGSKEWMGALWLIYFIPSLILQGISAPFLNHVVKEKVLRNIQLIRGGAYILPLAGYLIDTDVGTIFGLVVLQCLLGLMQPIYASLSFSLLPEICKREELVEVNGLLDGTIRLMSFIAPGATSLLLLVSPMHFIYGFSSAMFIVSYIALSRIPQSSKEKVATWTKKFWWAEIKEGYKIFFKYRHLLRLTILSSIVQFAVGATMVINIPFIRGDLGGDYWEYAIFSGAFPVGYAIGTALLSKLPKTYKTMYFGLVGGGLSFVLLFFVHAVPIACICELTGGFLFPLFNSQSAAIFQRDAPRDRLSQLSAVRLLFLRITMPLGILFASTSLLDLSTRQIYLIVGMGIILPGLIYLFTSLSKIQSSSMKNPKQKTS</sequence>
<organism evidence="7 8">
    <name type="scientific">Neobacillus mesonae</name>
    <dbReference type="NCBI Taxonomy" id="1193713"/>
    <lineage>
        <taxon>Bacteria</taxon>
        <taxon>Bacillati</taxon>
        <taxon>Bacillota</taxon>
        <taxon>Bacilli</taxon>
        <taxon>Bacillales</taxon>
        <taxon>Bacillaceae</taxon>
        <taxon>Neobacillus</taxon>
    </lineage>
</organism>
<dbReference type="SUPFAM" id="SSF103473">
    <property type="entry name" value="MFS general substrate transporter"/>
    <property type="match status" value="1"/>
</dbReference>
<dbReference type="Proteomes" id="UP000282892">
    <property type="component" value="Chromosome"/>
</dbReference>
<dbReference type="Gene3D" id="1.20.1250.20">
    <property type="entry name" value="MFS general substrate transporter like domains"/>
    <property type="match status" value="1"/>
</dbReference>
<feature type="transmembrane region" description="Helical" evidence="6">
    <location>
        <begin position="167"/>
        <end position="184"/>
    </location>
</feature>
<evidence type="ECO:0000313" key="8">
    <source>
        <dbReference type="Proteomes" id="UP000282892"/>
    </source>
</evidence>
<accession>A0A3Q9QWQ6</accession>
<keyword evidence="2" id="KW-1003">Cell membrane</keyword>
<keyword evidence="5 6" id="KW-0472">Membrane</keyword>
<evidence type="ECO:0000256" key="4">
    <source>
        <dbReference type="ARBA" id="ARBA00022989"/>
    </source>
</evidence>
<evidence type="ECO:0000256" key="6">
    <source>
        <dbReference type="SAM" id="Phobius"/>
    </source>
</evidence>
<feature type="transmembrane region" description="Helical" evidence="6">
    <location>
        <begin position="256"/>
        <end position="274"/>
    </location>
</feature>
<feature type="transmembrane region" description="Helical" evidence="6">
    <location>
        <begin position="12"/>
        <end position="34"/>
    </location>
</feature>
<protein>
    <submittedName>
        <fullName evidence="7">MFS transporter</fullName>
    </submittedName>
</protein>
<dbReference type="EMBL" id="CP022572">
    <property type="protein sequence ID" value="AZU60558.1"/>
    <property type="molecule type" value="Genomic_DNA"/>
</dbReference>
<dbReference type="AlphaFoldDB" id="A0A3Q9QWQ6"/>
<feature type="transmembrane region" description="Helical" evidence="6">
    <location>
        <begin position="372"/>
        <end position="392"/>
    </location>
</feature>
<dbReference type="InterPro" id="IPR036259">
    <property type="entry name" value="MFS_trans_sf"/>
</dbReference>
<dbReference type="KEGG" id="nmk:CHR53_04355"/>
<feature type="transmembrane region" description="Helical" evidence="6">
    <location>
        <begin position="286"/>
        <end position="306"/>
    </location>
</feature>
<feature type="transmembrane region" description="Helical" evidence="6">
    <location>
        <begin position="46"/>
        <end position="65"/>
    </location>
</feature>
<keyword evidence="3 6" id="KW-0812">Transmembrane</keyword>
<dbReference type="PANTHER" id="PTHR23513">
    <property type="entry name" value="INTEGRAL MEMBRANE EFFLUX PROTEIN-RELATED"/>
    <property type="match status" value="1"/>
</dbReference>
<name>A0A3Q9QWQ6_9BACI</name>
<evidence type="ECO:0000256" key="5">
    <source>
        <dbReference type="ARBA" id="ARBA00023136"/>
    </source>
</evidence>
<comment type="subcellular location">
    <subcellularLocation>
        <location evidence="1">Cell membrane</location>
        <topology evidence="1">Multi-pass membrane protein</topology>
    </subcellularLocation>
</comment>
<evidence type="ECO:0000313" key="7">
    <source>
        <dbReference type="EMBL" id="AZU60558.1"/>
    </source>
</evidence>
<dbReference type="PANTHER" id="PTHR23513:SF6">
    <property type="entry name" value="MAJOR FACILITATOR SUPERFAMILY ASSOCIATED DOMAIN-CONTAINING PROTEIN"/>
    <property type="match status" value="1"/>
</dbReference>
<dbReference type="RefSeq" id="WP_127485235.1">
    <property type="nucleotide sequence ID" value="NZ_CP022572.1"/>
</dbReference>
<feature type="transmembrane region" description="Helical" evidence="6">
    <location>
        <begin position="220"/>
        <end position="244"/>
    </location>
</feature>
<dbReference type="Pfam" id="PF07690">
    <property type="entry name" value="MFS_1"/>
    <property type="match status" value="1"/>
</dbReference>
<proteinExistence type="predicted"/>
<dbReference type="GO" id="GO:0022857">
    <property type="term" value="F:transmembrane transporter activity"/>
    <property type="evidence" value="ECO:0007669"/>
    <property type="project" value="InterPro"/>
</dbReference>
<gene>
    <name evidence="7" type="ORF">CHR53_04355</name>
</gene>